<name>A0A0K2U9A9_LEPSM</name>
<accession>A0A0K2U9A9</accession>
<sequence length="17" mass="1928">MSKGNSRILQKGLYFEG</sequence>
<organism evidence="1">
    <name type="scientific">Lepeophtheirus salmonis</name>
    <name type="common">Salmon louse</name>
    <name type="synonym">Caligus salmonis</name>
    <dbReference type="NCBI Taxonomy" id="72036"/>
    <lineage>
        <taxon>Eukaryota</taxon>
        <taxon>Metazoa</taxon>
        <taxon>Ecdysozoa</taxon>
        <taxon>Arthropoda</taxon>
        <taxon>Crustacea</taxon>
        <taxon>Multicrustacea</taxon>
        <taxon>Hexanauplia</taxon>
        <taxon>Copepoda</taxon>
        <taxon>Siphonostomatoida</taxon>
        <taxon>Caligidae</taxon>
        <taxon>Lepeophtheirus</taxon>
    </lineage>
</organism>
<evidence type="ECO:0000313" key="1">
    <source>
        <dbReference type="EMBL" id="CDW34650.1"/>
    </source>
</evidence>
<proteinExistence type="predicted"/>
<reference evidence="1" key="1">
    <citation type="submission" date="2014-05" db="EMBL/GenBank/DDBJ databases">
        <authorList>
            <person name="Chronopoulou M."/>
        </authorList>
    </citation>
    <scope>NUCLEOTIDE SEQUENCE</scope>
    <source>
        <tissue evidence="1">Whole organism</tissue>
    </source>
</reference>
<dbReference type="EMBL" id="HACA01017289">
    <property type="protein sequence ID" value="CDW34650.1"/>
    <property type="molecule type" value="Transcribed_RNA"/>
</dbReference>
<protein>
    <submittedName>
        <fullName evidence="1">Uncharacterized protein</fullName>
    </submittedName>
</protein>
<dbReference type="AlphaFoldDB" id="A0A0K2U9A9"/>